<keyword evidence="3" id="KW-1185">Reference proteome</keyword>
<dbReference type="EMBL" id="FOHV01000029">
    <property type="protein sequence ID" value="SET47009.1"/>
    <property type="molecule type" value="Genomic_DNA"/>
</dbReference>
<dbReference type="Gene3D" id="3.40.50.410">
    <property type="entry name" value="von Willebrand factor, type A domain"/>
    <property type="match status" value="1"/>
</dbReference>
<dbReference type="AlphaFoldDB" id="A0A1I0ENZ4"/>
<name>A0A1I0ENZ4_9GAMM</name>
<evidence type="ECO:0000313" key="3">
    <source>
        <dbReference type="Proteomes" id="UP000242642"/>
    </source>
</evidence>
<evidence type="ECO:0000259" key="1">
    <source>
        <dbReference type="PROSITE" id="PS50234"/>
    </source>
</evidence>
<protein>
    <submittedName>
        <fullName evidence="2">Uncharacterized conserved protein YegL, contains vWA domain of TerY type</fullName>
    </submittedName>
</protein>
<organism evidence="2 3">
    <name type="scientific">Thorsellia anophelis DSM 18579</name>
    <dbReference type="NCBI Taxonomy" id="1123402"/>
    <lineage>
        <taxon>Bacteria</taxon>
        <taxon>Pseudomonadati</taxon>
        <taxon>Pseudomonadota</taxon>
        <taxon>Gammaproteobacteria</taxon>
        <taxon>Enterobacterales</taxon>
        <taxon>Thorselliaceae</taxon>
        <taxon>Thorsellia</taxon>
    </lineage>
</organism>
<dbReference type="STRING" id="1123402.SAMN02583745_02465"/>
<sequence length="348" mass="38489">MRRLPIFIVADVSESMAGEAIMQLQDGIELLVRTLRSDPYALETAYVSVIAFAGQAKTLSPLVELPSFFPPRLPVGSGTALGNVLEHLMHEIDTQIIRTTAEKKGDFKPLVFLMTDGRSTDDPSEAIKKWTRFYDTKVNLVVIGLGPYANLEQLVMISPHILRFEGSDEQSFKKFINWISSSVSAQSRSVSASETTGVSLAKPDDEILSKVDLNKNAVGQDEDFALLVGKCQKRKLPYLMRFEREKQHIQTSNFNLNIGKYHITSVIPLTKEFDELSAEGEYSQTINSDYLVGNPSCPHCGAMFALATCACGQIFCIQGEGVAHCPGCDRDINMGYSDESFDINRSRG</sequence>
<dbReference type="Proteomes" id="UP000242642">
    <property type="component" value="Unassembled WGS sequence"/>
</dbReference>
<dbReference type="InterPro" id="IPR036465">
    <property type="entry name" value="vWFA_dom_sf"/>
</dbReference>
<dbReference type="InterPro" id="IPR002035">
    <property type="entry name" value="VWF_A"/>
</dbReference>
<dbReference type="SUPFAM" id="SSF53300">
    <property type="entry name" value="vWA-like"/>
    <property type="match status" value="1"/>
</dbReference>
<accession>A0A1I0ENZ4</accession>
<dbReference type="OrthoDB" id="9806395at2"/>
<dbReference type="Pfam" id="PF00092">
    <property type="entry name" value="VWA"/>
    <property type="match status" value="1"/>
</dbReference>
<proteinExistence type="predicted"/>
<evidence type="ECO:0000313" key="2">
    <source>
        <dbReference type="EMBL" id="SET47009.1"/>
    </source>
</evidence>
<feature type="domain" description="VWFA" evidence="1">
    <location>
        <begin position="5"/>
        <end position="179"/>
    </location>
</feature>
<dbReference type="SMART" id="SM00327">
    <property type="entry name" value="VWA"/>
    <property type="match status" value="1"/>
</dbReference>
<dbReference type="Pfam" id="PF15616">
    <property type="entry name" value="TerY_C"/>
    <property type="match status" value="1"/>
</dbReference>
<dbReference type="InterPro" id="IPR028274">
    <property type="entry name" value="TerY-C"/>
</dbReference>
<gene>
    <name evidence="2" type="ORF">SAMN02583745_02465</name>
</gene>
<dbReference type="RefSeq" id="WP_093321630.1">
    <property type="nucleotide sequence ID" value="NZ_FOHV01000029.1"/>
</dbReference>
<reference evidence="3" key="1">
    <citation type="submission" date="2016-10" db="EMBL/GenBank/DDBJ databases">
        <authorList>
            <person name="Varghese N."/>
            <person name="Submissions S."/>
        </authorList>
    </citation>
    <scope>NUCLEOTIDE SEQUENCE [LARGE SCALE GENOMIC DNA]</scope>
    <source>
        <strain evidence="3">DSM 18579</strain>
    </source>
</reference>
<dbReference type="PROSITE" id="PS50234">
    <property type="entry name" value="VWFA"/>
    <property type="match status" value="1"/>
</dbReference>